<dbReference type="Gene3D" id="3.40.275.10">
    <property type="entry name" value="L-fucose Isomerase, Chain A, domain 2"/>
    <property type="match status" value="1"/>
</dbReference>
<dbReference type="Pfam" id="PF02952">
    <property type="entry name" value="Fucose_iso_C"/>
    <property type="match status" value="1"/>
</dbReference>
<name>A0A845SDX5_9GAMM</name>
<dbReference type="GO" id="GO:0042355">
    <property type="term" value="P:L-fucose catabolic process"/>
    <property type="evidence" value="ECO:0007669"/>
    <property type="project" value="UniProtKB-UniRule"/>
</dbReference>
<dbReference type="PANTHER" id="PTHR37840:SF1">
    <property type="entry name" value="L-FUCOSE ISOMERASE"/>
    <property type="match status" value="1"/>
</dbReference>
<keyword evidence="5 14" id="KW-0464">Manganese</keyword>
<dbReference type="Pfam" id="PF07882">
    <property type="entry name" value="Fucose_iso_N2"/>
    <property type="match status" value="1"/>
</dbReference>
<dbReference type="InterPro" id="IPR012889">
    <property type="entry name" value="Fucose_isomerase_N2"/>
</dbReference>
<evidence type="ECO:0000256" key="14">
    <source>
        <dbReference type="HAMAP-Rule" id="MF_01254"/>
    </source>
</evidence>
<comment type="subcellular location">
    <subcellularLocation>
        <location evidence="2 14">Cytoplasm</location>
    </subcellularLocation>
</comment>
<evidence type="ECO:0000256" key="1">
    <source>
        <dbReference type="ARBA" id="ARBA00001936"/>
    </source>
</evidence>
<dbReference type="NCBIfam" id="TIGR01089">
    <property type="entry name" value="fucI"/>
    <property type="match status" value="1"/>
</dbReference>
<dbReference type="Pfam" id="PF07881">
    <property type="entry name" value="Fucose_iso_N1"/>
    <property type="match status" value="1"/>
</dbReference>
<feature type="domain" description="L-fucose isomerase N-terminal-2" evidence="17">
    <location>
        <begin position="183"/>
        <end position="362"/>
    </location>
</feature>
<keyword evidence="6 14" id="KW-0413">Isomerase</keyword>
<proteinExistence type="inferred from homology"/>
<dbReference type="InterPro" id="IPR015888">
    <property type="entry name" value="Fuc_isomerase_C"/>
</dbReference>
<dbReference type="InterPro" id="IPR038393">
    <property type="entry name" value="Fuc_iso_dom3_sf"/>
</dbReference>
<keyword evidence="19" id="KW-1185">Reference proteome</keyword>
<feature type="binding site" evidence="14">
    <location>
        <position position="536"/>
    </location>
    <ligand>
        <name>Mn(2+)</name>
        <dbReference type="ChEBI" id="CHEBI:29035"/>
    </ligand>
</feature>
<comment type="cofactor">
    <cofactor evidence="1 14">
        <name>Mn(2+)</name>
        <dbReference type="ChEBI" id="CHEBI:29035"/>
    </cofactor>
</comment>
<dbReference type="SUPFAM" id="SSF53743">
    <property type="entry name" value="FucI/AraA N-terminal and middle domains"/>
    <property type="match status" value="1"/>
</dbReference>
<organism evidence="18 19">
    <name type="scientific">Acerihabitans arboris</name>
    <dbReference type="NCBI Taxonomy" id="2691583"/>
    <lineage>
        <taxon>Bacteria</taxon>
        <taxon>Pseudomonadati</taxon>
        <taxon>Pseudomonadota</taxon>
        <taxon>Gammaproteobacteria</taxon>
        <taxon>Enterobacterales</taxon>
        <taxon>Pectobacteriaceae</taxon>
        <taxon>Acerihabitans</taxon>
    </lineage>
</organism>
<evidence type="ECO:0000259" key="16">
    <source>
        <dbReference type="Pfam" id="PF07881"/>
    </source>
</evidence>
<keyword evidence="4 14" id="KW-0479">Metal-binding</keyword>
<dbReference type="FunFam" id="3.40.50.1070:FF:000001">
    <property type="entry name" value="L-fucose isomerase"/>
    <property type="match status" value="1"/>
</dbReference>
<dbReference type="InterPro" id="IPR004216">
    <property type="entry name" value="Fuc/Ara_isomerase_C"/>
</dbReference>
<comment type="subunit">
    <text evidence="14">Homohexamer.</text>
</comment>
<reference evidence="18 19" key="2">
    <citation type="submission" date="2020-02" db="EMBL/GenBank/DDBJ databases">
        <title>The new genus of Enterobacteriales.</title>
        <authorList>
            <person name="Kim I.S."/>
        </authorList>
    </citation>
    <scope>NUCLEOTIDE SEQUENCE [LARGE SCALE GENOMIC DNA]</scope>
    <source>
        <strain evidence="18 19">SAP-6</strain>
    </source>
</reference>
<evidence type="ECO:0000256" key="8">
    <source>
        <dbReference type="ARBA" id="ARBA00023277"/>
    </source>
</evidence>
<sequence>MSSTSVSPRRHDDMRAIGIRPVIDGRRLGIRESLEEQTMNMARATAALLTASLRYPNGEPVECVIADTCIAGMAESAACERKFSGRNIGLTITVTPCWCYGSETIDMDPFRPKAIWGFNGTERPGAVYLAAALAGHNQKGLPAFAIYGHDVQDGGDDGIPDDVRQKLLRFARAGIAAASLRGKSYLSIGGVAMGIAGSIVDHDFFESWLGMKVQTVDMTELRRRMDQRIYDEDELALALAWADDAFRFGQDKNARRYRRTAEQSRAVLRDSLLMAMCIRDMMQGSDKVAAKGFIEESLGYNAIAAGFQGQRHWTDQYPNGDTAEALLNSSFDWNGVREPLVVATENDSLNAAAMLFGRALTGTAQIFADVRTYWSPQAVERVTGHRLEGRAAGGIVHLINSGSAALDGTCRHTDARGDPTIKPHWEVTEEDTRACLAATEWCPAIHEYFRGGGYSSCFLSRGGVPFTMTRVNMIRGVGPVLQIAEGWSVDLPAEVHDTLNQRTDSTWPTTWFAPRLTGEGPFRDVYSVMANWGANHGVLTVGHVGADFITLAAMLRIPVCMHNVAQEDIYRPSAWAAHGMDPEGQDYRACANYGALYKK</sequence>
<dbReference type="PANTHER" id="PTHR37840">
    <property type="entry name" value="L-FUCOSE ISOMERASE"/>
    <property type="match status" value="1"/>
</dbReference>
<dbReference type="InterPro" id="IPR009015">
    <property type="entry name" value="Fucose_isomerase_N/cen_sf"/>
</dbReference>
<evidence type="ECO:0000256" key="9">
    <source>
        <dbReference type="ARBA" id="ARBA00050602"/>
    </source>
</evidence>
<dbReference type="InterPro" id="IPR012888">
    <property type="entry name" value="Fucose_iso_N1"/>
</dbReference>
<dbReference type="AlphaFoldDB" id="A0A845SDX5"/>
<dbReference type="SUPFAM" id="SSF50443">
    <property type="entry name" value="FucI/AraA C-terminal domain-like"/>
    <property type="match status" value="1"/>
</dbReference>
<evidence type="ECO:0000256" key="13">
    <source>
        <dbReference type="ARBA" id="ARBA00067180"/>
    </source>
</evidence>
<feature type="domain" description="L-fucose isomerase N-terminal-1" evidence="16">
    <location>
        <begin position="15"/>
        <end position="182"/>
    </location>
</feature>
<protein>
    <recommendedName>
        <fullName evidence="13 14">L-fucose isomerase</fullName>
        <shortName evidence="14">FucIase</shortName>
        <ecNumber evidence="12 14">5.3.1.25</ecNumber>
    </recommendedName>
    <alternativeName>
        <fullName evidence="14">6-deoxy-L-galactose isomerase</fullName>
    </alternativeName>
</protein>
<evidence type="ECO:0000259" key="15">
    <source>
        <dbReference type="Pfam" id="PF02952"/>
    </source>
</evidence>
<dbReference type="EMBL" id="WUBS01000001">
    <property type="protein sequence ID" value="NDL61577.1"/>
    <property type="molecule type" value="Genomic_DNA"/>
</dbReference>
<dbReference type="GO" id="GO:0030145">
    <property type="term" value="F:manganese ion binding"/>
    <property type="evidence" value="ECO:0007669"/>
    <property type="project" value="UniProtKB-UniRule"/>
</dbReference>
<evidence type="ECO:0000313" key="19">
    <source>
        <dbReference type="Proteomes" id="UP000461443"/>
    </source>
</evidence>
<dbReference type="FunFam" id="3.40.275.10:FF:000001">
    <property type="entry name" value="L-fucose isomerase"/>
    <property type="match status" value="1"/>
</dbReference>
<dbReference type="Gene3D" id="3.20.14.10">
    <property type="entry name" value="L-fucose/L-arabinose isomerase, C-terminal"/>
    <property type="match status" value="1"/>
</dbReference>
<evidence type="ECO:0000256" key="12">
    <source>
        <dbReference type="ARBA" id="ARBA00066898"/>
    </source>
</evidence>
<comment type="similarity">
    <text evidence="11 14">Belongs to the L-fucose isomerase family.</text>
</comment>
<keyword evidence="8 14" id="KW-0119">Carbohydrate metabolism</keyword>
<dbReference type="HAMAP" id="MF_01254">
    <property type="entry name" value="Fucose_iso"/>
    <property type="match status" value="1"/>
</dbReference>
<evidence type="ECO:0000313" key="18">
    <source>
        <dbReference type="EMBL" id="NDL61577.1"/>
    </source>
</evidence>
<gene>
    <name evidence="14" type="primary">fucI</name>
    <name evidence="18" type="ORF">GRH90_02180</name>
</gene>
<accession>A0A845SDX5</accession>
<feature type="binding site" evidence="14">
    <location>
        <position position="369"/>
    </location>
    <ligand>
        <name>Mn(2+)</name>
        <dbReference type="ChEBI" id="CHEBI:29035"/>
    </ligand>
</feature>
<dbReference type="InterPro" id="IPR038392">
    <property type="entry name" value="Fucose_isomerase_dom2_sf"/>
</dbReference>
<feature type="domain" description="L-fucose isomerase C-terminal" evidence="15">
    <location>
        <begin position="398"/>
        <end position="562"/>
    </location>
</feature>
<evidence type="ECO:0000256" key="6">
    <source>
        <dbReference type="ARBA" id="ARBA00023235"/>
    </source>
</evidence>
<dbReference type="GO" id="GO:0008736">
    <property type="term" value="F:L-fucose isomerase activity"/>
    <property type="evidence" value="ECO:0007669"/>
    <property type="project" value="UniProtKB-UniRule"/>
</dbReference>
<keyword evidence="7 14" id="KW-0294">Fucose metabolism</keyword>
<dbReference type="NCBIfam" id="NF008220">
    <property type="entry name" value="PRK10991.1"/>
    <property type="match status" value="1"/>
</dbReference>
<keyword evidence="3 14" id="KW-0963">Cytoplasm</keyword>
<evidence type="ECO:0000256" key="10">
    <source>
        <dbReference type="ARBA" id="ARBA00060535"/>
    </source>
</evidence>
<dbReference type="GO" id="GO:0008790">
    <property type="term" value="F:arabinose isomerase activity"/>
    <property type="evidence" value="ECO:0007669"/>
    <property type="project" value="TreeGrafter"/>
</dbReference>
<dbReference type="GO" id="GO:0019571">
    <property type="term" value="P:D-arabinose catabolic process"/>
    <property type="evidence" value="ECO:0007669"/>
    <property type="project" value="TreeGrafter"/>
</dbReference>
<evidence type="ECO:0000256" key="4">
    <source>
        <dbReference type="ARBA" id="ARBA00022723"/>
    </source>
</evidence>
<evidence type="ECO:0000256" key="2">
    <source>
        <dbReference type="ARBA" id="ARBA00004496"/>
    </source>
</evidence>
<dbReference type="EC" id="5.3.1.25" evidence="12 14"/>
<dbReference type="Proteomes" id="UP000461443">
    <property type="component" value="Unassembled WGS sequence"/>
</dbReference>
<feature type="active site" description="Proton acceptor" evidence="14">
    <location>
        <position position="369"/>
    </location>
</feature>
<dbReference type="InterPro" id="IPR038391">
    <property type="entry name" value="Fucose_iso_dom1_sf"/>
</dbReference>
<comment type="caution">
    <text evidence="18">The sequence shown here is derived from an EMBL/GenBank/DDBJ whole genome shotgun (WGS) entry which is preliminary data.</text>
</comment>
<evidence type="ECO:0000259" key="17">
    <source>
        <dbReference type="Pfam" id="PF07882"/>
    </source>
</evidence>
<dbReference type="GO" id="GO:0005737">
    <property type="term" value="C:cytoplasm"/>
    <property type="evidence" value="ECO:0007669"/>
    <property type="project" value="UniProtKB-SubCell"/>
</dbReference>
<feature type="active site" description="Proton acceptor" evidence="14">
    <location>
        <position position="345"/>
    </location>
</feature>
<comment type="pathway">
    <text evidence="10 14">Carbohydrate degradation; L-fucose degradation; L-lactaldehyde and glycerone phosphate from L-fucose: step 1/3.</text>
</comment>
<comment type="function">
    <text evidence="14">Converts the aldose L-fucose into the corresponding ketose L-fuculose.</text>
</comment>
<dbReference type="InterPro" id="IPR005763">
    <property type="entry name" value="Fucose_isomerase"/>
</dbReference>
<evidence type="ECO:0000256" key="7">
    <source>
        <dbReference type="ARBA" id="ARBA00023253"/>
    </source>
</evidence>
<dbReference type="Gene3D" id="3.40.50.1070">
    <property type="match status" value="1"/>
</dbReference>
<comment type="catalytic activity">
    <reaction evidence="9 14">
        <text>L-fucose = L-fuculose</text>
        <dbReference type="Rhea" id="RHEA:17233"/>
        <dbReference type="ChEBI" id="CHEBI:2181"/>
        <dbReference type="ChEBI" id="CHEBI:17617"/>
        <dbReference type="EC" id="5.3.1.25"/>
    </reaction>
</comment>
<evidence type="ECO:0000256" key="11">
    <source>
        <dbReference type="ARBA" id="ARBA00061567"/>
    </source>
</evidence>
<evidence type="ECO:0000256" key="3">
    <source>
        <dbReference type="ARBA" id="ARBA00022490"/>
    </source>
</evidence>
<reference evidence="18 19" key="1">
    <citation type="submission" date="2019-12" db="EMBL/GenBank/DDBJ databases">
        <authorList>
            <person name="Lee S.D."/>
        </authorList>
    </citation>
    <scope>NUCLEOTIDE SEQUENCE [LARGE SCALE GENOMIC DNA]</scope>
    <source>
        <strain evidence="18 19">SAP-6</strain>
    </source>
</reference>
<dbReference type="UniPathway" id="UPA00563">
    <property type="reaction ID" value="UER00624"/>
</dbReference>
<dbReference type="FunFam" id="3.20.14.10:FF:000001">
    <property type="entry name" value="L-fucose isomerase"/>
    <property type="match status" value="1"/>
</dbReference>
<feature type="binding site" evidence="14">
    <location>
        <position position="345"/>
    </location>
    <ligand>
        <name>Mn(2+)</name>
        <dbReference type="ChEBI" id="CHEBI:29035"/>
    </ligand>
</feature>
<evidence type="ECO:0000256" key="5">
    <source>
        <dbReference type="ARBA" id="ARBA00023211"/>
    </source>
</evidence>